<dbReference type="Proteomes" id="UP000187209">
    <property type="component" value="Unassembled WGS sequence"/>
</dbReference>
<dbReference type="GO" id="GO:0090110">
    <property type="term" value="P:COPII-coated vesicle cargo loading"/>
    <property type="evidence" value="ECO:0007669"/>
    <property type="project" value="TreeGrafter"/>
</dbReference>
<sequence>MLAATHCTVFHQYKSHEAKPKIDTNVIEINLNCLRSTSSLATGDPNFCKRCEALLNASSVLTRSDTGLKWVCEFCFYENQLNIDEEEVPKVLELTYYLEGPQTSKGSEHRPEGNSGDTSSVVFCVDVSGSMACSKQVQGIFQLRTRKNQVNKGNFTYVTRLECVQAAVESQLKSISESTPNKKVGLVSFSSYVEIIGDGHNKEKIPHNALKDFGQSIAFIQERTGAFLTEPISATRDRLSDILMGLNASGGTALGPALLSSIMMAGEGGPGSKVVICTDGLANEGIGSLSGNADQDGFYNEVASIAQGMGVSVSVITIEGAECRLESLALVTETTGGSIVKVAPETLTTEFANIMSDDVIATQVSVQVFLNQAVRFDTENPEHLSLNESRMNKFVGNATPSSSFSFHYAIKNDEEIAALGIVKENIKSIPFQALFRFQSLDGKKCMRAITKSSPVSFNKEEVQQEVDVEILARAGRRKAVQLAEEGKLEEAKQNADMWTNLLKEEAKDEHQAVKFLEFQNDVQELAQNIDVQLKKEEAQGMNAEGLTEEEKAKRKKNYGDSLIVGMSKIKKKK</sequence>
<feature type="domain" description="VWFA" evidence="1">
    <location>
        <begin position="120"/>
        <end position="364"/>
    </location>
</feature>
<reference evidence="2 3" key="1">
    <citation type="submission" date="2016-11" db="EMBL/GenBank/DDBJ databases">
        <title>The macronuclear genome of Stentor coeruleus: a giant cell with tiny introns.</title>
        <authorList>
            <person name="Slabodnick M."/>
            <person name="Ruby J.G."/>
            <person name="Reiff S.B."/>
            <person name="Swart E.C."/>
            <person name="Gosai S."/>
            <person name="Prabakaran S."/>
            <person name="Witkowska E."/>
            <person name="Larue G.E."/>
            <person name="Fisher S."/>
            <person name="Freeman R.M."/>
            <person name="Gunawardena J."/>
            <person name="Chu W."/>
            <person name="Stover N.A."/>
            <person name="Gregory B.D."/>
            <person name="Nowacki M."/>
            <person name="Derisi J."/>
            <person name="Roy S.W."/>
            <person name="Marshall W.F."/>
            <person name="Sood P."/>
        </authorList>
    </citation>
    <scope>NUCLEOTIDE SEQUENCE [LARGE SCALE GENOMIC DNA]</scope>
    <source>
        <strain evidence="2">WM001</strain>
    </source>
</reference>
<dbReference type="InterPro" id="IPR006895">
    <property type="entry name" value="Znf_Sec23_Sec24"/>
</dbReference>
<evidence type="ECO:0000259" key="1">
    <source>
        <dbReference type="PROSITE" id="PS50234"/>
    </source>
</evidence>
<dbReference type="SMART" id="SM00327">
    <property type="entry name" value="VWA"/>
    <property type="match status" value="1"/>
</dbReference>
<keyword evidence="3" id="KW-1185">Reference proteome</keyword>
<dbReference type="InterPro" id="IPR002035">
    <property type="entry name" value="VWF_A"/>
</dbReference>
<dbReference type="SUPFAM" id="SSF82919">
    <property type="entry name" value="Zn-finger domain of Sec23/24"/>
    <property type="match status" value="1"/>
</dbReference>
<dbReference type="EMBL" id="MPUH01000383">
    <property type="protein sequence ID" value="OMJ81389.1"/>
    <property type="molecule type" value="Genomic_DNA"/>
</dbReference>
<dbReference type="Pfam" id="PF04810">
    <property type="entry name" value="zf-Sec23_Sec24"/>
    <property type="match status" value="1"/>
</dbReference>
<dbReference type="GO" id="GO:0008270">
    <property type="term" value="F:zinc ion binding"/>
    <property type="evidence" value="ECO:0007669"/>
    <property type="project" value="InterPro"/>
</dbReference>
<dbReference type="AlphaFoldDB" id="A0A1R2BX68"/>
<dbReference type="PANTHER" id="PTHR13803:SF36">
    <property type="entry name" value="TYPE A VON WILLEBRAND FACTOR DOMAIN-CONTAINING PROTEIN"/>
    <property type="match status" value="1"/>
</dbReference>
<dbReference type="GO" id="GO:0070971">
    <property type="term" value="C:endoplasmic reticulum exit site"/>
    <property type="evidence" value="ECO:0007669"/>
    <property type="project" value="TreeGrafter"/>
</dbReference>
<dbReference type="InterPro" id="IPR036465">
    <property type="entry name" value="vWFA_dom_sf"/>
</dbReference>
<dbReference type="GO" id="GO:0006886">
    <property type="term" value="P:intracellular protein transport"/>
    <property type="evidence" value="ECO:0007669"/>
    <property type="project" value="InterPro"/>
</dbReference>
<accession>A0A1R2BX68</accession>
<dbReference type="GO" id="GO:0030127">
    <property type="term" value="C:COPII vesicle coat"/>
    <property type="evidence" value="ECO:0007669"/>
    <property type="project" value="InterPro"/>
</dbReference>
<name>A0A1R2BX68_9CILI</name>
<dbReference type="PANTHER" id="PTHR13803">
    <property type="entry name" value="SEC24-RELATED PROTEIN"/>
    <property type="match status" value="1"/>
</dbReference>
<dbReference type="OrthoDB" id="10064214at2759"/>
<dbReference type="PROSITE" id="PS50234">
    <property type="entry name" value="VWFA"/>
    <property type="match status" value="1"/>
</dbReference>
<evidence type="ECO:0000313" key="3">
    <source>
        <dbReference type="Proteomes" id="UP000187209"/>
    </source>
</evidence>
<comment type="caution">
    <text evidence="2">The sequence shown here is derived from an EMBL/GenBank/DDBJ whole genome shotgun (WGS) entry which is preliminary data.</text>
</comment>
<proteinExistence type="predicted"/>
<dbReference type="Gene3D" id="3.40.50.410">
    <property type="entry name" value="von Willebrand factor, type A domain"/>
    <property type="match status" value="1"/>
</dbReference>
<gene>
    <name evidence="2" type="ORF">SteCoe_18183</name>
</gene>
<dbReference type="GO" id="GO:0000149">
    <property type="term" value="F:SNARE binding"/>
    <property type="evidence" value="ECO:0007669"/>
    <property type="project" value="TreeGrafter"/>
</dbReference>
<protein>
    <recommendedName>
        <fullName evidence="1">VWFA domain-containing protein</fullName>
    </recommendedName>
</protein>
<evidence type="ECO:0000313" key="2">
    <source>
        <dbReference type="EMBL" id="OMJ81389.1"/>
    </source>
</evidence>
<dbReference type="Gene3D" id="2.30.30.380">
    <property type="entry name" value="Zn-finger domain of Sec23/24"/>
    <property type="match status" value="1"/>
</dbReference>
<dbReference type="InterPro" id="IPR050550">
    <property type="entry name" value="SEC23_SEC24_subfamily"/>
</dbReference>
<dbReference type="InterPro" id="IPR036174">
    <property type="entry name" value="Znf_Sec23_Sec24_sf"/>
</dbReference>
<dbReference type="SUPFAM" id="SSF53300">
    <property type="entry name" value="vWA-like"/>
    <property type="match status" value="1"/>
</dbReference>
<organism evidence="2 3">
    <name type="scientific">Stentor coeruleus</name>
    <dbReference type="NCBI Taxonomy" id="5963"/>
    <lineage>
        <taxon>Eukaryota</taxon>
        <taxon>Sar</taxon>
        <taxon>Alveolata</taxon>
        <taxon>Ciliophora</taxon>
        <taxon>Postciliodesmatophora</taxon>
        <taxon>Heterotrichea</taxon>
        <taxon>Heterotrichida</taxon>
        <taxon>Stentoridae</taxon>
        <taxon>Stentor</taxon>
    </lineage>
</organism>